<sequence>MAGTDPQKQLFALLRDFATENSQGERRIVGLKKRIQELRSELELTNAELEDTKRLKENTEQEIKGYEVELAMNEASTQTLEARVSLIHEEISVAGSGLEALKNEEGALRDDFIDKMFVLNADISESNVSSMDFLSSKGKDLRDAEDAEVSRRALENQIAELVSQTNIEEQECQAELNARNQFLLKIVYTNYQSETHAALPLSVTHYPLIECLSLTGNKLSSELEEKIASLGEELQKRCLCPSCGLDNAEALGGILQASDGSY</sequence>
<feature type="coiled-coil region" evidence="1">
    <location>
        <begin position="21"/>
        <end position="76"/>
    </location>
</feature>
<name>A0AAV6IFA9_9ERIC</name>
<organism evidence="2 3">
    <name type="scientific">Rhododendron griersonianum</name>
    <dbReference type="NCBI Taxonomy" id="479676"/>
    <lineage>
        <taxon>Eukaryota</taxon>
        <taxon>Viridiplantae</taxon>
        <taxon>Streptophyta</taxon>
        <taxon>Embryophyta</taxon>
        <taxon>Tracheophyta</taxon>
        <taxon>Spermatophyta</taxon>
        <taxon>Magnoliopsida</taxon>
        <taxon>eudicotyledons</taxon>
        <taxon>Gunneridae</taxon>
        <taxon>Pentapetalae</taxon>
        <taxon>asterids</taxon>
        <taxon>Ericales</taxon>
        <taxon>Ericaceae</taxon>
        <taxon>Ericoideae</taxon>
        <taxon>Rhodoreae</taxon>
        <taxon>Rhododendron</taxon>
    </lineage>
</organism>
<gene>
    <name evidence="2" type="ORF">RHGRI_028303</name>
</gene>
<feature type="coiled-coil region" evidence="1">
    <location>
        <begin position="144"/>
        <end position="171"/>
    </location>
</feature>
<keyword evidence="1" id="KW-0175">Coiled coil</keyword>
<dbReference type="InterPro" id="IPR053327">
    <property type="entry name" value="KIP"/>
</dbReference>
<reference evidence="2" key="1">
    <citation type="submission" date="2020-08" db="EMBL/GenBank/DDBJ databases">
        <title>Plant Genome Project.</title>
        <authorList>
            <person name="Zhang R.-G."/>
        </authorList>
    </citation>
    <scope>NUCLEOTIDE SEQUENCE</scope>
    <source>
        <strain evidence="2">WSP0</strain>
        <tissue evidence="2">Leaf</tissue>
    </source>
</reference>
<proteinExistence type="predicted"/>
<dbReference type="EMBL" id="JACTNZ010000010">
    <property type="protein sequence ID" value="KAG5527367.1"/>
    <property type="molecule type" value="Genomic_DNA"/>
</dbReference>
<evidence type="ECO:0000256" key="1">
    <source>
        <dbReference type="SAM" id="Coils"/>
    </source>
</evidence>
<dbReference type="AlphaFoldDB" id="A0AAV6IFA9"/>
<keyword evidence="3" id="KW-1185">Reference proteome</keyword>
<dbReference type="PANTHER" id="PTHR36001">
    <property type="entry name" value="CTAGE FAMILY PROTEIN-RELATED"/>
    <property type="match status" value="1"/>
</dbReference>
<evidence type="ECO:0000313" key="3">
    <source>
        <dbReference type="Proteomes" id="UP000823749"/>
    </source>
</evidence>
<accession>A0AAV6IFA9</accession>
<evidence type="ECO:0000313" key="2">
    <source>
        <dbReference type="EMBL" id="KAG5527367.1"/>
    </source>
</evidence>
<dbReference type="Proteomes" id="UP000823749">
    <property type="component" value="Chromosome 10"/>
</dbReference>
<protein>
    <submittedName>
        <fullName evidence="2">Uncharacterized protein</fullName>
    </submittedName>
</protein>
<dbReference type="PANTHER" id="PTHR36001:SF2">
    <property type="entry name" value="CTAGE FAMILY PROTEIN-RELATED"/>
    <property type="match status" value="1"/>
</dbReference>
<comment type="caution">
    <text evidence="2">The sequence shown here is derived from an EMBL/GenBank/DDBJ whole genome shotgun (WGS) entry which is preliminary data.</text>
</comment>